<organism evidence="3 4">
    <name type="scientific">Popillia japonica</name>
    <name type="common">Japanese beetle</name>
    <dbReference type="NCBI Taxonomy" id="7064"/>
    <lineage>
        <taxon>Eukaryota</taxon>
        <taxon>Metazoa</taxon>
        <taxon>Ecdysozoa</taxon>
        <taxon>Arthropoda</taxon>
        <taxon>Hexapoda</taxon>
        <taxon>Insecta</taxon>
        <taxon>Pterygota</taxon>
        <taxon>Neoptera</taxon>
        <taxon>Endopterygota</taxon>
        <taxon>Coleoptera</taxon>
        <taxon>Polyphaga</taxon>
        <taxon>Scarabaeiformia</taxon>
        <taxon>Scarabaeidae</taxon>
        <taxon>Rutelinae</taxon>
        <taxon>Popillia</taxon>
    </lineage>
</organism>
<comment type="caution">
    <text evidence="3">The sequence shown here is derived from an EMBL/GenBank/DDBJ whole genome shotgun (WGS) entry which is preliminary data.</text>
</comment>
<dbReference type="PROSITE" id="PS50202">
    <property type="entry name" value="MSP"/>
    <property type="match status" value="1"/>
</dbReference>
<keyword evidence="4" id="KW-1185">Reference proteome</keyword>
<reference evidence="3 4" key="1">
    <citation type="journal article" date="2024" name="BMC Genomics">
        <title>De novo assembly and annotation of Popillia japonica's genome with initial clues to its potential as an invasive pest.</title>
        <authorList>
            <person name="Cucini C."/>
            <person name="Boschi S."/>
            <person name="Funari R."/>
            <person name="Cardaioli E."/>
            <person name="Iannotti N."/>
            <person name="Marturano G."/>
            <person name="Paoli F."/>
            <person name="Bruttini M."/>
            <person name="Carapelli A."/>
            <person name="Frati F."/>
            <person name="Nardi F."/>
        </authorList>
    </citation>
    <scope>NUCLEOTIDE SEQUENCE [LARGE SCALE GENOMIC DNA]</scope>
    <source>
        <strain evidence="3">DMR45628</strain>
    </source>
</reference>
<dbReference type="InterPro" id="IPR054092">
    <property type="entry name" value="Cep192-like_D6"/>
</dbReference>
<evidence type="ECO:0000256" key="1">
    <source>
        <dbReference type="SAM" id="MobiDB-lite"/>
    </source>
</evidence>
<dbReference type="Pfam" id="PF22073">
    <property type="entry name" value="Cep192_D4"/>
    <property type="match status" value="1"/>
</dbReference>
<dbReference type="InterPro" id="IPR000535">
    <property type="entry name" value="MSP_dom"/>
</dbReference>
<dbReference type="Proteomes" id="UP001458880">
    <property type="component" value="Unassembled WGS sequence"/>
</dbReference>
<dbReference type="InterPro" id="IPR008962">
    <property type="entry name" value="PapD-like_sf"/>
</dbReference>
<gene>
    <name evidence="3" type="ORF">QE152_g6507</name>
</gene>
<protein>
    <recommendedName>
        <fullName evidence="2">MSP domain-containing protein</fullName>
    </recommendedName>
</protein>
<sequence>MEHLIDETILTTPKPCASSTVERRDFLKKNEKNHGPRSTAEYDSLCEDNESVSSLGIIYNIEDKEDLPVPLSGDDSINTYLQKQRKLAHDTLEKSRIGLPAKFLMPSDTPRSIIKKYNNSSTVNESDLLKSQASGIRGSITSGNFVPADVSTPRTSNIKEQSNVNEQSNINQQLFRSLSDVIDDASKRIRNSDINLQDICSELSGLSMGRSRISQIDSRMFVPAELMEEKLLADEMSWREKRDLPTNLKNISNLSNISNYSNSAEKFSMGSFFKQRCENIDMDFFKKSPQKGEPVPLVDVTNTISAAYVKDDTESSSIMSATQIYKILSESGLQDAQQILNRLTRAKGKTGEIGINDSVVSGRESVMSERDVDEYIMANKSSKLVPHTTSPTIIWDNDQKQLSKYNKFCENLEPPTSKSSTYITASNINSEAGQYLDVHNPHAGLTTNSPTGNKENISDSDRSLTSIRSGSSLDIPEGKFPIKSNRLELIWGCLKIGRSSTLKFQIKNQLSQRIRMQATITGSTFRIVKDSEMLTVTSFVLRPLEIKSFTIVFCPTKIGAAVEKLNFYPVIGGEIQQSKRQVLALFGYGGHVSCDIENIMKDSGGKLWLSLGKIDYQSYVEAKFAIRNSGNLVAFAYMEVVSKGPVTYSDLSIHPKQFLVNPQEEVTVIVRYRPSKQELKHLRKIDIVEVGHIKLITGAEATRGRLRRLYSKLQQKNTPVDPLLKRLCSIFPGENLPADLRYFKESVGAVQELLSHLSVKEITVTIEQDLENTLVNPIMDMNETTLYHTLQQDDEDAMESANATAIRRDDQRLFTIEPTSILLTLPMKREDTILLHSQNSLEMTFKIKSEPAELLQVYPSDGVIGPYEATIIKVLCHPQNSIINHAGRILICIEEEVLEVAVKIVLIKSNRTDYFNYNGFCSYKFVS</sequence>
<dbReference type="EMBL" id="JASPKY010000043">
    <property type="protein sequence ID" value="KAK9745959.1"/>
    <property type="molecule type" value="Genomic_DNA"/>
</dbReference>
<dbReference type="AlphaFoldDB" id="A0AAW1MKA0"/>
<name>A0AAW1MKA0_POPJA</name>
<feature type="compositionally biased region" description="Polar residues" evidence="1">
    <location>
        <begin position="445"/>
        <end position="455"/>
    </location>
</feature>
<proteinExistence type="predicted"/>
<evidence type="ECO:0000313" key="4">
    <source>
        <dbReference type="Proteomes" id="UP001458880"/>
    </source>
</evidence>
<dbReference type="InterPro" id="IPR054091">
    <property type="entry name" value="Cep192-like_D5"/>
</dbReference>
<dbReference type="Pfam" id="PF22074">
    <property type="entry name" value="Cep192_D5"/>
    <property type="match status" value="1"/>
</dbReference>
<dbReference type="SUPFAM" id="SSF49354">
    <property type="entry name" value="PapD-like"/>
    <property type="match status" value="1"/>
</dbReference>
<feature type="region of interest" description="Disordered" evidence="1">
    <location>
        <begin position="438"/>
        <end position="470"/>
    </location>
</feature>
<evidence type="ECO:0000259" key="2">
    <source>
        <dbReference type="PROSITE" id="PS50202"/>
    </source>
</evidence>
<evidence type="ECO:0000313" key="3">
    <source>
        <dbReference type="EMBL" id="KAK9745959.1"/>
    </source>
</evidence>
<feature type="domain" description="MSP" evidence="2">
    <location>
        <begin position="813"/>
        <end position="927"/>
    </location>
</feature>
<dbReference type="InterPro" id="IPR054090">
    <property type="entry name" value="Cep192_Spd-2-like_dom"/>
</dbReference>
<accession>A0AAW1MKA0</accession>
<dbReference type="Pfam" id="PF22076">
    <property type="entry name" value="Cep192_D6"/>
    <property type="match status" value="1"/>
</dbReference>